<dbReference type="Proteomes" id="UP000191554">
    <property type="component" value="Unassembled WGS sequence"/>
</dbReference>
<feature type="transmembrane region" description="Helical" evidence="1">
    <location>
        <begin position="32"/>
        <end position="50"/>
    </location>
</feature>
<evidence type="ECO:0000313" key="3">
    <source>
        <dbReference type="Proteomes" id="UP000191554"/>
    </source>
</evidence>
<dbReference type="EMBL" id="MZGX01000028">
    <property type="protein sequence ID" value="OPX42473.1"/>
    <property type="molecule type" value="Genomic_DNA"/>
</dbReference>
<dbReference type="STRING" id="48256.CLHUN_35980"/>
<accession>A0A1V4SFF4</accession>
<name>A0A1V4SFF4_RUMHU</name>
<keyword evidence="1" id="KW-0472">Membrane</keyword>
<dbReference type="AlphaFoldDB" id="A0A1V4SFF4"/>
<feature type="transmembrane region" description="Helical" evidence="1">
    <location>
        <begin position="144"/>
        <end position="166"/>
    </location>
</feature>
<feature type="transmembrane region" description="Helical" evidence="1">
    <location>
        <begin position="70"/>
        <end position="91"/>
    </location>
</feature>
<dbReference type="Pfam" id="PF13630">
    <property type="entry name" value="SdpI"/>
    <property type="match status" value="1"/>
</dbReference>
<evidence type="ECO:0000313" key="2">
    <source>
        <dbReference type="EMBL" id="OPX42473.1"/>
    </source>
</evidence>
<dbReference type="InterPro" id="IPR025962">
    <property type="entry name" value="SdpI/YhfL"/>
</dbReference>
<keyword evidence="3" id="KW-1185">Reference proteome</keyword>
<keyword evidence="1" id="KW-1133">Transmembrane helix</keyword>
<dbReference type="OrthoDB" id="9808690at2"/>
<reference evidence="2 3" key="1">
    <citation type="submission" date="2017-03" db="EMBL/GenBank/DDBJ databases">
        <title>Genome sequence of Clostridium hungatei DSM 14427.</title>
        <authorList>
            <person name="Poehlein A."/>
            <person name="Daniel R."/>
        </authorList>
    </citation>
    <scope>NUCLEOTIDE SEQUENCE [LARGE SCALE GENOMIC DNA]</scope>
    <source>
        <strain evidence="2 3">DSM 14427</strain>
    </source>
</reference>
<feature type="transmembrane region" description="Helical" evidence="1">
    <location>
        <begin position="172"/>
        <end position="193"/>
    </location>
</feature>
<feature type="transmembrane region" description="Helical" evidence="1">
    <location>
        <begin position="7"/>
        <end position="26"/>
    </location>
</feature>
<sequence length="197" mass="21986">MKNSKVNLLNIFFFAVSVLIIITGIFSGDNAIAEAVIPAVILIALVVIDIKAPAITRLSEENPKVKTFRLANRIAAFVILLIVITVRFKLLDGKLSDTAAEQLKVAAISVFMLVFGNLAPKIPFNRYLGLRLPWTVRDEATWRLAHKLVGYTAFPLAVIQFVLSFFIKAETVVPVCILLWVAIPGLYSGWYFYKKFN</sequence>
<comment type="caution">
    <text evidence="2">The sequence shown here is derived from an EMBL/GenBank/DDBJ whole genome shotgun (WGS) entry which is preliminary data.</text>
</comment>
<dbReference type="RefSeq" id="WP_080066009.1">
    <property type="nucleotide sequence ID" value="NZ_MZGX01000028.1"/>
</dbReference>
<feature type="transmembrane region" description="Helical" evidence="1">
    <location>
        <begin position="103"/>
        <end position="124"/>
    </location>
</feature>
<organism evidence="2 3">
    <name type="scientific">Ruminiclostridium hungatei</name>
    <name type="common">Clostridium hungatei</name>
    <dbReference type="NCBI Taxonomy" id="48256"/>
    <lineage>
        <taxon>Bacteria</taxon>
        <taxon>Bacillati</taxon>
        <taxon>Bacillota</taxon>
        <taxon>Clostridia</taxon>
        <taxon>Eubacteriales</taxon>
        <taxon>Oscillospiraceae</taxon>
        <taxon>Ruminiclostridium</taxon>
    </lineage>
</organism>
<proteinExistence type="predicted"/>
<keyword evidence="1" id="KW-0812">Transmembrane</keyword>
<protein>
    <submittedName>
        <fullName evidence="2">Immunity protein SdpI</fullName>
    </submittedName>
</protein>
<gene>
    <name evidence="2" type="primary">sdpI</name>
    <name evidence="2" type="ORF">CLHUN_35980</name>
</gene>
<evidence type="ECO:0000256" key="1">
    <source>
        <dbReference type="SAM" id="Phobius"/>
    </source>
</evidence>